<reference evidence="1 2" key="1">
    <citation type="journal article" date="2016" name="Nat. Commun.">
        <title>Thousands of microbial genomes shed light on interconnected biogeochemical processes in an aquifer system.</title>
        <authorList>
            <person name="Anantharaman K."/>
            <person name="Brown C.T."/>
            <person name="Hug L.A."/>
            <person name="Sharon I."/>
            <person name="Castelle C.J."/>
            <person name="Probst A.J."/>
            <person name="Thomas B.C."/>
            <person name="Singh A."/>
            <person name="Wilkins M.J."/>
            <person name="Karaoz U."/>
            <person name="Brodie E.L."/>
            <person name="Williams K.H."/>
            <person name="Hubbard S.S."/>
            <person name="Banfield J.F."/>
        </authorList>
    </citation>
    <scope>NUCLEOTIDE SEQUENCE [LARGE SCALE GENOMIC DNA]</scope>
</reference>
<dbReference type="AlphaFoldDB" id="A0A1F6DAV6"/>
<accession>A0A1F6DAV6</accession>
<comment type="caution">
    <text evidence="1">The sequence shown here is derived from an EMBL/GenBank/DDBJ whole genome shotgun (WGS) entry which is preliminary data.</text>
</comment>
<gene>
    <name evidence="1" type="ORF">A2853_01495</name>
</gene>
<protein>
    <submittedName>
        <fullName evidence="1">Uncharacterized protein</fullName>
    </submittedName>
</protein>
<sequence length="144" mass="16400">MELVLRAGDCVRLCVMVNEEMTPKYDEMLDMQEQGFKQLLMNRIEQPNRESLLEEMIAHEERTHSAEKTMLGKEINSAVRMVLDVFSREKSKGAIELLEKTRKTLVETGQDSADLVVEAILAKATSDFVHLGTHREFQSLTNSS</sequence>
<proteinExistence type="predicted"/>
<evidence type="ECO:0000313" key="1">
    <source>
        <dbReference type="EMBL" id="OGG58172.1"/>
    </source>
</evidence>
<dbReference type="EMBL" id="MFKX01000006">
    <property type="protein sequence ID" value="OGG58172.1"/>
    <property type="molecule type" value="Genomic_DNA"/>
</dbReference>
<dbReference type="Proteomes" id="UP000177958">
    <property type="component" value="Unassembled WGS sequence"/>
</dbReference>
<organism evidence="1 2">
    <name type="scientific">Candidatus Kaiserbacteria bacterium RIFCSPHIGHO2_01_FULL_55_17</name>
    <dbReference type="NCBI Taxonomy" id="1798484"/>
    <lineage>
        <taxon>Bacteria</taxon>
        <taxon>Candidatus Kaiseribacteriota</taxon>
    </lineage>
</organism>
<evidence type="ECO:0000313" key="2">
    <source>
        <dbReference type="Proteomes" id="UP000177958"/>
    </source>
</evidence>
<name>A0A1F6DAV6_9BACT</name>